<dbReference type="EMBL" id="MN739194">
    <property type="protein sequence ID" value="QHS92974.1"/>
    <property type="molecule type" value="Genomic_DNA"/>
</dbReference>
<organism evidence="1">
    <name type="scientific">viral metagenome</name>
    <dbReference type="NCBI Taxonomy" id="1070528"/>
    <lineage>
        <taxon>unclassified sequences</taxon>
        <taxon>metagenomes</taxon>
        <taxon>organismal metagenomes</taxon>
    </lineage>
</organism>
<protein>
    <submittedName>
        <fullName evidence="1">Uncharacterized protein</fullName>
    </submittedName>
</protein>
<name>A0A6C0BMT0_9ZZZZ</name>
<dbReference type="AlphaFoldDB" id="A0A6C0BMT0"/>
<reference evidence="1" key="1">
    <citation type="journal article" date="2020" name="Nature">
        <title>Giant virus diversity and host interactions through global metagenomics.</title>
        <authorList>
            <person name="Schulz F."/>
            <person name="Roux S."/>
            <person name="Paez-Espino D."/>
            <person name="Jungbluth S."/>
            <person name="Walsh D.A."/>
            <person name="Denef V.J."/>
            <person name="McMahon K.D."/>
            <person name="Konstantinidis K.T."/>
            <person name="Eloe-Fadrosh E.A."/>
            <person name="Kyrpides N.C."/>
            <person name="Woyke T."/>
        </authorList>
    </citation>
    <scope>NUCLEOTIDE SEQUENCE</scope>
    <source>
        <strain evidence="1">GVMAG-M-3300017651-5</strain>
    </source>
</reference>
<sequence>MPRSLSILPDQVITMTIHVTFNYISDWLH</sequence>
<evidence type="ECO:0000313" key="1">
    <source>
        <dbReference type="EMBL" id="QHS92974.1"/>
    </source>
</evidence>
<accession>A0A6C0BMT0</accession>
<proteinExistence type="predicted"/>